<keyword evidence="3" id="KW-1185">Reference proteome</keyword>
<dbReference type="EMBL" id="JMIU01000001">
    <property type="protein sequence ID" value="KDN96260.1"/>
    <property type="molecule type" value="Genomic_DNA"/>
</dbReference>
<dbReference type="AlphaFoldDB" id="A0A067A1P5"/>
<sequence length="107" mass="12091">MTFVEFKKTLLDADISLPKFSRLIKVSDKNLQAYKKKGEVPNTIAVIAKSFAEFHRLEVDYRELVESLDLKAKTKKGVGFAKKTADKSTEKSSEKPDGKDKKKDPVE</sequence>
<evidence type="ECO:0008006" key="4">
    <source>
        <dbReference type="Google" id="ProtNLM"/>
    </source>
</evidence>
<evidence type="ECO:0000313" key="3">
    <source>
        <dbReference type="Proteomes" id="UP000027341"/>
    </source>
</evidence>
<gene>
    <name evidence="2" type="ORF">EI16_08250</name>
</gene>
<dbReference type="RefSeq" id="WP_029912064.1">
    <property type="nucleotide sequence ID" value="NZ_AP020335.1"/>
</dbReference>
<name>A0A067A1P5_HYDMR</name>
<evidence type="ECO:0000313" key="2">
    <source>
        <dbReference type="EMBL" id="KDN96260.1"/>
    </source>
</evidence>
<accession>A0A067A1P5</accession>
<proteinExistence type="predicted"/>
<feature type="compositionally biased region" description="Basic and acidic residues" evidence="1">
    <location>
        <begin position="83"/>
        <end position="107"/>
    </location>
</feature>
<reference evidence="2 3" key="1">
    <citation type="submission" date="2014-04" db="EMBL/GenBank/DDBJ databases">
        <title>Draft genome sequence of Hydrogenovibrio marinus MH-110, a model organism for aerobic H2 metabolism.</title>
        <authorList>
            <person name="Cha H.J."/>
            <person name="Jo B.H."/>
            <person name="Hwang B.H."/>
        </authorList>
    </citation>
    <scope>NUCLEOTIDE SEQUENCE [LARGE SCALE GENOMIC DNA]</scope>
    <source>
        <strain evidence="2 3">MH-110</strain>
    </source>
</reference>
<comment type="caution">
    <text evidence="2">The sequence shown here is derived from an EMBL/GenBank/DDBJ whole genome shotgun (WGS) entry which is preliminary data.</text>
</comment>
<dbReference type="Proteomes" id="UP000027341">
    <property type="component" value="Unassembled WGS sequence"/>
</dbReference>
<feature type="region of interest" description="Disordered" evidence="1">
    <location>
        <begin position="76"/>
        <end position="107"/>
    </location>
</feature>
<protein>
    <recommendedName>
        <fullName evidence="4">DNA-binding protein</fullName>
    </recommendedName>
</protein>
<organism evidence="2 3">
    <name type="scientific">Hydrogenovibrio marinus</name>
    <dbReference type="NCBI Taxonomy" id="28885"/>
    <lineage>
        <taxon>Bacteria</taxon>
        <taxon>Pseudomonadati</taxon>
        <taxon>Pseudomonadota</taxon>
        <taxon>Gammaproteobacteria</taxon>
        <taxon>Thiotrichales</taxon>
        <taxon>Piscirickettsiaceae</taxon>
        <taxon>Hydrogenovibrio</taxon>
    </lineage>
</organism>
<evidence type="ECO:0000256" key="1">
    <source>
        <dbReference type="SAM" id="MobiDB-lite"/>
    </source>
</evidence>